<gene>
    <name evidence="1" type="ORF">ACFFUT_09135</name>
</gene>
<keyword evidence="2" id="KW-1185">Reference proteome</keyword>
<protein>
    <submittedName>
        <fullName evidence="1">Uncharacterized protein</fullName>
    </submittedName>
</protein>
<dbReference type="Proteomes" id="UP001589683">
    <property type="component" value="Unassembled WGS sequence"/>
</dbReference>
<evidence type="ECO:0000313" key="2">
    <source>
        <dbReference type="Proteomes" id="UP001589683"/>
    </source>
</evidence>
<name>A0ABV5JEQ1_9RHOB</name>
<proteinExistence type="predicted"/>
<accession>A0ABV5JEQ1</accession>
<comment type="caution">
    <text evidence="1">The sequence shown here is derived from an EMBL/GenBank/DDBJ whole genome shotgun (WGS) entry which is preliminary data.</text>
</comment>
<evidence type="ECO:0000313" key="1">
    <source>
        <dbReference type="EMBL" id="MFB9231947.1"/>
    </source>
</evidence>
<dbReference type="RefSeq" id="WP_213890696.1">
    <property type="nucleotide sequence ID" value="NZ_JAGFNU010000013.1"/>
</dbReference>
<organism evidence="1 2">
    <name type="scientific">Pseudohalocynthiibacter aestuariivivens</name>
    <dbReference type="NCBI Taxonomy" id="1591409"/>
    <lineage>
        <taxon>Bacteria</taxon>
        <taxon>Pseudomonadati</taxon>
        <taxon>Pseudomonadota</taxon>
        <taxon>Alphaproteobacteria</taxon>
        <taxon>Rhodobacterales</taxon>
        <taxon>Paracoccaceae</taxon>
        <taxon>Pseudohalocynthiibacter</taxon>
    </lineage>
</organism>
<reference evidence="1 2" key="1">
    <citation type="submission" date="2024-09" db="EMBL/GenBank/DDBJ databases">
        <authorList>
            <person name="Sun Q."/>
            <person name="Mori K."/>
        </authorList>
    </citation>
    <scope>NUCLEOTIDE SEQUENCE [LARGE SCALE GENOMIC DNA]</scope>
    <source>
        <strain evidence="1 2">CECT 8726</strain>
    </source>
</reference>
<dbReference type="EMBL" id="JBHMEA010000034">
    <property type="protein sequence ID" value="MFB9231947.1"/>
    <property type="molecule type" value="Genomic_DNA"/>
</dbReference>
<sequence length="175" mass="20051">MTEANATLIDGQVSEADHRIAAYAIYCVTHKQFSLGNISLKRANNIVGNMLAATPFGWRVVGITPSALSLFHDSNFRVRPKGIQRAHIFNRIDTVKELLNCDIPVEPEELFRTWELRDKTILCLNKENRRISEHKHFKIANPNGLHFTNAYIGYSYSPQRDGQFLRELWEKHSAS</sequence>